<reference evidence="2" key="1">
    <citation type="submission" date="2022-05" db="EMBL/GenBank/DDBJ databases">
        <authorList>
            <person name="Pankratov T."/>
        </authorList>
    </citation>
    <scope>NUCLEOTIDE SEQUENCE</scope>
    <source>
        <strain evidence="2">BP6-180914</strain>
    </source>
</reference>
<evidence type="ECO:0000256" key="1">
    <source>
        <dbReference type="SAM" id="MobiDB-lite"/>
    </source>
</evidence>
<accession>A0AA41Z464</accession>
<name>A0AA41Z464_9HYPH</name>
<proteinExistence type="predicted"/>
<protein>
    <submittedName>
        <fullName evidence="2">Uncharacterized protein</fullName>
    </submittedName>
</protein>
<comment type="caution">
    <text evidence="2">The sequence shown here is derived from an EMBL/GenBank/DDBJ whole genome shotgun (WGS) entry which is preliminary data.</text>
</comment>
<dbReference type="AlphaFoldDB" id="A0AA41Z464"/>
<feature type="region of interest" description="Disordered" evidence="1">
    <location>
        <begin position="1"/>
        <end position="23"/>
    </location>
</feature>
<keyword evidence="3" id="KW-1185">Reference proteome</keyword>
<gene>
    <name evidence="2" type="ORF">M8523_18505</name>
</gene>
<dbReference type="EMBL" id="JAMOIM010000012">
    <property type="protein sequence ID" value="MCW6510015.1"/>
    <property type="molecule type" value="Genomic_DNA"/>
</dbReference>
<dbReference type="RefSeq" id="WP_282586381.1">
    <property type="nucleotide sequence ID" value="NZ_JAMOIM010000012.1"/>
</dbReference>
<sequence length="167" mass="17612">MDLRPHRPAGVDRAAARSRPVPSRLVDDPDELAALAEIEEATSARLNAEERGRGGLPAGELVHGVPHARFINASFARWKPQAPKSFNGTDRGAWSAVLATEICIAEVGFHLTQALAEAGGLQCCIDYAKLFASMAGEFLDLLEICTTGAEAGLTGWAGLDPLAQGAH</sequence>
<dbReference type="Proteomes" id="UP001165667">
    <property type="component" value="Unassembled WGS sequence"/>
</dbReference>
<evidence type="ECO:0000313" key="2">
    <source>
        <dbReference type="EMBL" id="MCW6510015.1"/>
    </source>
</evidence>
<evidence type="ECO:0000313" key="3">
    <source>
        <dbReference type="Proteomes" id="UP001165667"/>
    </source>
</evidence>
<organism evidence="2 3">
    <name type="scientific">Lichenifustis flavocetrariae</name>
    <dbReference type="NCBI Taxonomy" id="2949735"/>
    <lineage>
        <taxon>Bacteria</taxon>
        <taxon>Pseudomonadati</taxon>
        <taxon>Pseudomonadota</taxon>
        <taxon>Alphaproteobacteria</taxon>
        <taxon>Hyphomicrobiales</taxon>
        <taxon>Lichenihabitantaceae</taxon>
        <taxon>Lichenifustis</taxon>
    </lineage>
</organism>